<evidence type="ECO:0000313" key="3">
    <source>
        <dbReference type="EMBL" id="CAD9280727.1"/>
    </source>
</evidence>
<organism evidence="3">
    <name type="scientific">Grammatophora oceanica</name>
    <dbReference type="NCBI Taxonomy" id="210454"/>
    <lineage>
        <taxon>Eukaryota</taxon>
        <taxon>Sar</taxon>
        <taxon>Stramenopiles</taxon>
        <taxon>Ochrophyta</taxon>
        <taxon>Bacillariophyta</taxon>
        <taxon>Fragilariophyceae</taxon>
        <taxon>Fragilariophycidae</taxon>
        <taxon>Rhabdonematales</taxon>
        <taxon>Grammatophoraceae</taxon>
        <taxon>Grammatophora</taxon>
    </lineage>
</organism>
<name>A0A7S1UYR5_9STRA</name>
<sequence>MGTTISTLNGLGLDVASPDTMIGLMLATPFFISYFMAIRDHYLHGKALPSYFFAVEQASEKQRQVTTRSLPAGSTKEETTPLIQSSSAFRIVDHEGDNETPKPSNKQYPMVNKSNRSAPVTPVQRFTPVLTNSSAFHLADSCAPTKPKLSVIDEEEYEEAPSLIGAEDDSLLDSTITDSLLDHSSGGPSEETTEEEEMEKDINYLEGIAAMLVRKAKRSSASHSDKIGIGESLYQLGLLLFQQEKADEASRVLKQTEKVQKKVIAETLLAVASAMDQQAEYYRKEKQHELAHIYKKTSKSLRKDSQNPKFLSQAWQVHKVAKRAAPEDRSAELKHLMHKVERRLKRASAEALPLAQTLKLRAKAVQQAAAAPSQSINSPVKASNFRR</sequence>
<reference evidence="3" key="1">
    <citation type="submission" date="2021-01" db="EMBL/GenBank/DDBJ databases">
        <authorList>
            <person name="Corre E."/>
            <person name="Pelletier E."/>
            <person name="Niang G."/>
            <person name="Scheremetjew M."/>
            <person name="Finn R."/>
            <person name="Kale V."/>
            <person name="Holt S."/>
            <person name="Cochrane G."/>
            <person name="Meng A."/>
            <person name="Brown T."/>
            <person name="Cohen L."/>
        </authorList>
    </citation>
    <scope>NUCLEOTIDE SEQUENCE</scope>
    <source>
        <strain evidence="3">CCMP 410</strain>
    </source>
</reference>
<keyword evidence="2" id="KW-0812">Transmembrane</keyword>
<dbReference type="EMBL" id="HBGK01019099">
    <property type="protein sequence ID" value="CAD9280727.1"/>
    <property type="molecule type" value="Transcribed_RNA"/>
</dbReference>
<evidence type="ECO:0000256" key="1">
    <source>
        <dbReference type="SAM" id="MobiDB-lite"/>
    </source>
</evidence>
<protein>
    <submittedName>
        <fullName evidence="3">Uncharacterized protein</fullName>
    </submittedName>
</protein>
<evidence type="ECO:0000256" key="2">
    <source>
        <dbReference type="SAM" id="Phobius"/>
    </source>
</evidence>
<proteinExistence type="predicted"/>
<dbReference type="AlphaFoldDB" id="A0A7S1UYR5"/>
<feature type="region of interest" description="Disordered" evidence="1">
    <location>
        <begin position="178"/>
        <end position="198"/>
    </location>
</feature>
<keyword evidence="2" id="KW-1133">Transmembrane helix</keyword>
<feature type="compositionally biased region" description="Polar residues" evidence="1">
    <location>
        <begin position="101"/>
        <end position="118"/>
    </location>
</feature>
<keyword evidence="2" id="KW-0472">Membrane</keyword>
<feature type="transmembrane region" description="Helical" evidence="2">
    <location>
        <begin position="20"/>
        <end position="38"/>
    </location>
</feature>
<accession>A0A7S1UYR5</accession>
<feature type="region of interest" description="Disordered" evidence="1">
    <location>
        <begin position="64"/>
        <end position="118"/>
    </location>
</feature>
<gene>
    <name evidence="3" type="ORF">GOCE00092_LOCUS9637</name>
</gene>
<feature type="compositionally biased region" description="Basic and acidic residues" evidence="1">
    <location>
        <begin position="91"/>
        <end position="100"/>
    </location>
</feature>